<dbReference type="Proteomes" id="UP000014148">
    <property type="component" value="Unassembled WGS sequence"/>
</dbReference>
<evidence type="ECO:0000313" key="4">
    <source>
        <dbReference type="EMBL" id="EOT69672.1"/>
    </source>
</evidence>
<dbReference type="STRING" id="71451.RV07_GL002243"/>
<dbReference type="EMBL" id="AJAK01000003">
    <property type="protein sequence ID" value="EOH82868.1"/>
    <property type="molecule type" value="Genomic_DNA"/>
</dbReference>
<dbReference type="eggNOG" id="COG1040">
    <property type="taxonomic scope" value="Bacteria"/>
</dbReference>
<dbReference type="RefSeq" id="WP_010738966.1">
    <property type="nucleotide sequence ID" value="NZ_KB946248.1"/>
</dbReference>
<evidence type="ECO:0000256" key="1">
    <source>
        <dbReference type="ARBA" id="ARBA00008007"/>
    </source>
</evidence>
<dbReference type="SUPFAM" id="SSF53271">
    <property type="entry name" value="PRTase-like"/>
    <property type="match status" value="1"/>
</dbReference>
<dbReference type="AlphaFoldDB" id="R2PI30"/>
<dbReference type="PANTHER" id="PTHR47505:SF1">
    <property type="entry name" value="DNA UTILIZATION PROTEIN YHGH"/>
    <property type="match status" value="1"/>
</dbReference>
<feature type="domain" description="Phosphoribosyltransferase" evidence="2">
    <location>
        <begin position="133"/>
        <end position="220"/>
    </location>
</feature>
<dbReference type="Pfam" id="PF00156">
    <property type="entry name" value="Pribosyltran"/>
    <property type="match status" value="1"/>
</dbReference>
<dbReference type="OrthoDB" id="9779910at2"/>
<dbReference type="Proteomes" id="UP000013783">
    <property type="component" value="Unassembled WGS sequence"/>
</dbReference>
<gene>
    <name evidence="4" type="ORF">I585_01139</name>
    <name evidence="3" type="ORF">UAI_00054</name>
</gene>
<dbReference type="InterPro" id="IPR029057">
    <property type="entry name" value="PRTase-like"/>
</dbReference>
<organism evidence="3 5">
    <name type="scientific">Enterococcus malodoratus ATCC 43197</name>
    <dbReference type="NCBI Taxonomy" id="1158601"/>
    <lineage>
        <taxon>Bacteria</taxon>
        <taxon>Bacillati</taxon>
        <taxon>Bacillota</taxon>
        <taxon>Bacilli</taxon>
        <taxon>Lactobacillales</taxon>
        <taxon>Enterococcaceae</taxon>
        <taxon>Enterococcus</taxon>
    </lineage>
</organism>
<evidence type="ECO:0000313" key="3">
    <source>
        <dbReference type="EMBL" id="EOH82868.1"/>
    </source>
</evidence>
<dbReference type="CDD" id="cd06223">
    <property type="entry name" value="PRTases_typeI"/>
    <property type="match status" value="1"/>
</dbReference>
<dbReference type="Gene3D" id="3.40.50.2020">
    <property type="match status" value="1"/>
</dbReference>
<dbReference type="GeneID" id="79786988"/>
<dbReference type="EMBL" id="ASWA01000002">
    <property type="protein sequence ID" value="EOT69672.1"/>
    <property type="molecule type" value="Genomic_DNA"/>
</dbReference>
<dbReference type="InterPro" id="IPR000836">
    <property type="entry name" value="PRTase_dom"/>
</dbReference>
<evidence type="ECO:0000313" key="5">
    <source>
        <dbReference type="Proteomes" id="UP000013783"/>
    </source>
</evidence>
<name>R2PI30_9ENTE</name>
<sequence>MRCSCCQKELISNLTLRELFFSPSLRCYHCEKLFTRIEQRTTCPGCGRADTAELCQDCRAWQGKLGFVMGNKSLFRYNAGFRQWIEPYKFTGDYRLRGAFATELAQYLREYRKYVICPLPLSTERFEQRGFNQVSSCLDSAGVTYELLLKRKELAPQSEKSREERLKMIQPFELNRPNEKIRNQKVLLVDDVYTTGRTLFHGAEILYRNGAETVKSLTFAR</sequence>
<reference evidence="4 6" key="2">
    <citation type="submission" date="2013-03" db="EMBL/GenBank/DDBJ databases">
        <title>The Genome Sequence of Enterococcus malodoratus ATCC_43197 (PacBio/Illumina hybrid assembly).</title>
        <authorList>
            <consortium name="The Broad Institute Genomics Platform"/>
            <consortium name="The Broad Institute Genome Sequencing Center for Infectious Disease"/>
            <person name="Earl A."/>
            <person name="Russ C."/>
            <person name="Gilmore M."/>
            <person name="Surin D."/>
            <person name="Walker B."/>
            <person name="Young S."/>
            <person name="Zeng Q."/>
            <person name="Gargeya S."/>
            <person name="Fitzgerald M."/>
            <person name="Haas B."/>
            <person name="Abouelleil A."/>
            <person name="Allen A.W."/>
            <person name="Alvarado L."/>
            <person name="Arachchi H.M."/>
            <person name="Berlin A.M."/>
            <person name="Chapman S.B."/>
            <person name="Gainer-Dewar J."/>
            <person name="Goldberg J."/>
            <person name="Griggs A."/>
            <person name="Gujja S."/>
            <person name="Hansen M."/>
            <person name="Howarth C."/>
            <person name="Imamovic A."/>
            <person name="Ireland A."/>
            <person name="Larimer J."/>
            <person name="McCowan C."/>
            <person name="Murphy C."/>
            <person name="Pearson M."/>
            <person name="Poon T.W."/>
            <person name="Priest M."/>
            <person name="Roberts A."/>
            <person name="Saif S."/>
            <person name="Shea T."/>
            <person name="Sisk P."/>
            <person name="Sykes S."/>
            <person name="Wortman J."/>
            <person name="Nusbaum C."/>
            <person name="Birren B."/>
        </authorList>
    </citation>
    <scope>NUCLEOTIDE SEQUENCE [LARGE SCALE GENOMIC DNA]</scope>
    <source>
        <strain evidence="4 6">ATCC 43197</strain>
    </source>
</reference>
<protein>
    <submittedName>
        <fullName evidence="3">ComF family protein</fullName>
    </submittedName>
</protein>
<comment type="caution">
    <text evidence="3">The sequence shown here is derived from an EMBL/GenBank/DDBJ whole genome shotgun (WGS) entry which is preliminary data.</text>
</comment>
<dbReference type="InterPro" id="IPR051910">
    <property type="entry name" value="ComF/GntX_DNA_util-trans"/>
</dbReference>
<evidence type="ECO:0000259" key="2">
    <source>
        <dbReference type="Pfam" id="PF00156"/>
    </source>
</evidence>
<dbReference type="PATRIC" id="fig|1158601.3.peg.52"/>
<dbReference type="PANTHER" id="PTHR47505">
    <property type="entry name" value="DNA UTILIZATION PROTEIN YHGH"/>
    <property type="match status" value="1"/>
</dbReference>
<proteinExistence type="inferred from homology"/>
<reference evidence="3 5" key="1">
    <citation type="submission" date="2013-02" db="EMBL/GenBank/DDBJ databases">
        <title>The Genome Sequence of Enterococcus malodoratus ATCC_43197.</title>
        <authorList>
            <consortium name="The Broad Institute Genome Sequencing Platform"/>
            <consortium name="The Broad Institute Genome Sequencing Center for Infectious Disease"/>
            <person name="Earl A.M."/>
            <person name="Gilmore M.S."/>
            <person name="Lebreton F."/>
            <person name="Walker B."/>
            <person name="Young S.K."/>
            <person name="Zeng Q."/>
            <person name="Gargeya S."/>
            <person name="Fitzgerald M."/>
            <person name="Haas B."/>
            <person name="Abouelleil A."/>
            <person name="Alvarado L."/>
            <person name="Arachchi H.M."/>
            <person name="Berlin A.M."/>
            <person name="Chapman S.B."/>
            <person name="Dewar J."/>
            <person name="Goldberg J."/>
            <person name="Griggs A."/>
            <person name="Gujja S."/>
            <person name="Hansen M."/>
            <person name="Howarth C."/>
            <person name="Imamovic A."/>
            <person name="Larimer J."/>
            <person name="McCowan C."/>
            <person name="Murphy C."/>
            <person name="Neiman D."/>
            <person name="Pearson M."/>
            <person name="Priest M."/>
            <person name="Roberts A."/>
            <person name="Saif S."/>
            <person name="Shea T."/>
            <person name="Sisk P."/>
            <person name="Sykes S."/>
            <person name="Wortman J."/>
            <person name="Nusbaum C."/>
            <person name="Birren B."/>
        </authorList>
    </citation>
    <scope>NUCLEOTIDE SEQUENCE [LARGE SCALE GENOMIC DNA]</scope>
    <source>
        <strain evidence="3 5">ATCC 43197</strain>
    </source>
</reference>
<comment type="similarity">
    <text evidence="1">Belongs to the ComF/GntX family.</text>
</comment>
<accession>R2PI30</accession>
<evidence type="ECO:0000313" key="6">
    <source>
        <dbReference type="Proteomes" id="UP000014148"/>
    </source>
</evidence>
<keyword evidence="6" id="KW-1185">Reference proteome</keyword>